<name>A0A1H5FV86_9FLAO</name>
<proteinExistence type="predicted"/>
<reference evidence="1 2" key="1">
    <citation type="submission" date="2016-10" db="EMBL/GenBank/DDBJ databases">
        <authorList>
            <person name="Varghese N."/>
            <person name="Submissions S."/>
        </authorList>
    </citation>
    <scope>NUCLEOTIDE SEQUENCE [LARGE SCALE GENOMIC DNA]</scope>
    <source>
        <strain evidence="1 2">DSW-5</strain>
    </source>
</reference>
<gene>
    <name evidence="1" type="ORF">SAMN05444353_0599</name>
</gene>
<sequence length="87" mass="10305">MFKRLNITCDEATKICDKNQYGEATILEKIKLNLHFLRCEICKLYTKQNLLLSVFYKKKAEDCKKIHHCLTSEEKEVLKQKLKEVKA</sequence>
<comment type="caution">
    <text evidence="1">The sequence shown here is derived from an EMBL/GenBank/DDBJ whole genome shotgun (WGS) entry which is preliminary data.</text>
</comment>
<dbReference type="RefSeq" id="WP_053973777.1">
    <property type="nucleotide sequence ID" value="NZ_FNUE01000001.1"/>
</dbReference>
<dbReference type="EMBL" id="FNUE01000001">
    <property type="protein sequence ID" value="SEE07375.1"/>
    <property type="molecule type" value="Genomic_DNA"/>
</dbReference>
<evidence type="ECO:0000313" key="1">
    <source>
        <dbReference type="EMBL" id="SEE07375.1"/>
    </source>
</evidence>
<protein>
    <recommendedName>
        <fullName evidence="3">Glycine dehydrogenase</fullName>
    </recommendedName>
</protein>
<dbReference type="Proteomes" id="UP000183071">
    <property type="component" value="Unassembled WGS sequence"/>
</dbReference>
<accession>A0A1H5FV86</accession>
<keyword evidence="2" id="KW-1185">Reference proteome</keyword>
<organism evidence="1 2">
    <name type="scientific">Polaribacter dokdonensis DSW-5</name>
    <dbReference type="NCBI Taxonomy" id="1300348"/>
    <lineage>
        <taxon>Bacteria</taxon>
        <taxon>Pseudomonadati</taxon>
        <taxon>Bacteroidota</taxon>
        <taxon>Flavobacteriia</taxon>
        <taxon>Flavobacteriales</taxon>
        <taxon>Flavobacteriaceae</taxon>
    </lineage>
</organism>
<evidence type="ECO:0000313" key="2">
    <source>
        <dbReference type="Proteomes" id="UP000183071"/>
    </source>
</evidence>
<evidence type="ECO:0008006" key="3">
    <source>
        <dbReference type="Google" id="ProtNLM"/>
    </source>
</evidence>